<dbReference type="AlphaFoldDB" id="A0AAE0BSE1"/>
<dbReference type="EMBL" id="LGRX02033439">
    <property type="protein sequence ID" value="KAK3241244.1"/>
    <property type="molecule type" value="Genomic_DNA"/>
</dbReference>
<proteinExistence type="predicted"/>
<dbReference type="Proteomes" id="UP001190700">
    <property type="component" value="Unassembled WGS sequence"/>
</dbReference>
<evidence type="ECO:0000313" key="2">
    <source>
        <dbReference type="EMBL" id="KAK3241244.1"/>
    </source>
</evidence>
<name>A0AAE0BSE1_9CHLO</name>
<reference evidence="2 3" key="1">
    <citation type="journal article" date="2015" name="Genome Biol. Evol.">
        <title>Comparative Genomics of a Bacterivorous Green Alga Reveals Evolutionary Causalities and Consequences of Phago-Mixotrophic Mode of Nutrition.</title>
        <authorList>
            <person name="Burns J.A."/>
            <person name="Paasch A."/>
            <person name="Narechania A."/>
            <person name="Kim E."/>
        </authorList>
    </citation>
    <scope>NUCLEOTIDE SEQUENCE [LARGE SCALE GENOMIC DNA]</scope>
    <source>
        <strain evidence="2 3">PLY_AMNH</strain>
    </source>
</reference>
<protein>
    <submittedName>
        <fullName evidence="2">Uncharacterized protein</fullName>
    </submittedName>
</protein>
<evidence type="ECO:0000256" key="1">
    <source>
        <dbReference type="SAM" id="MobiDB-lite"/>
    </source>
</evidence>
<gene>
    <name evidence="2" type="ORF">CYMTET_48973</name>
</gene>
<organism evidence="2 3">
    <name type="scientific">Cymbomonas tetramitiformis</name>
    <dbReference type="NCBI Taxonomy" id="36881"/>
    <lineage>
        <taxon>Eukaryota</taxon>
        <taxon>Viridiplantae</taxon>
        <taxon>Chlorophyta</taxon>
        <taxon>Pyramimonadophyceae</taxon>
        <taxon>Pyramimonadales</taxon>
        <taxon>Pyramimonadaceae</taxon>
        <taxon>Cymbomonas</taxon>
    </lineage>
</organism>
<feature type="region of interest" description="Disordered" evidence="1">
    <location>
        <begin position="88"/>
        <end position="127"/>
    </location>
</feature>
<sequence>MGKVDPNEVGLNYVLNGGGGGAEKSSYGNQAHIMDERWKQQVRHEYAAENDFEGKWGFLAAADAPATSGKASKERLEDSLDNFHSAVAAQRQKIPSKSLGPEARAMLQAQRQKEAQEDLRSDSDRMEDQMDTFMENFLKKHKVIEKDLHKSSGHDYGQRENLEKFGKLNIKMR</sequence>
<keyword evidence="3" id="KW-1185">Reference proteome</keyword>
<accession>A0AAE0BSE1</accession>
<evidence type="ECO:0000313" key="3">
    <source>
        <dbReference type="Proteomes" id="UP001190700"/>
    </source>
</evidence>
<comment type="caution">
    <text evidence="2">The sequence shown here is derived from an EMBL/GenBank/DDBJ whole genome shotgun (WGS) entry which is preliminary data.</text>
</comment>
<feature type="compositionally biased region" description="Basic and acidic residues" evidence="1">
    <location>
        <begin position="111"/>
        <end position="127"/>
    </location>
</feature>